<evidence type="ECO:0000256" key="3">
    <source>
        <dbReference type="ARBA" id="ARBA00022679"/>
    </source>
</evidence>
<evidence type="ECO:0000313" key="7">
    <source>
        <dbReference type="EMBL" id="OIW00517.1"/>
    </source>
</evidence>
<dbReference type="OMA" id="TCIAMIP"/>
<evidence type="ECO:0000313" key="8">
    <source>
        <dbReference type="Proteomes" id="UP000188354"/>
    </source>
</evidence>
<reference evidence="7 8" key="1">
    <citation type="journal article" date="2017" name="Plant Biotechnol. J.">
        <title>A comprehensive draft genome sequence for lupin (Lupinus angustifolius), an emerging health food: insights into plant-microbe interactions and legume evolution.</title>
        <authorList>
            <person name="Hane J.K."/>
            <person name="Ming Y."/>
            <person name="Kamphuis L.G."/>
            <person name="Nelson M.N."/>
            <person name="Garg G."/>
            <person name="Atkins C.A."/>
            <person name="Bayer P.E."/>
            <person name="Bravo A."/>
            <person name="Bringans S."/>
            <person name="Cannon S."/>
            <person name="Edwards D."/>
            <person name="Foley R."/>
            <person name="Gao L.L."/>
            <person name="Harrison M.J."/>
            <person name="Huang W."/>
            <person name="Hurgobin B."/>
            <person name="Li S."/>
            <person name="Liu C.W."/>
            <person name="McGrath A."/>
            <person name="Morahan G."/>
            <person name="Murray J."/>
            <person name="Weller J."/>
            <person name="Jian J."/>
            <person name="Singh K.B."/>
        </authorList>
    </citation>
    <scope>NUCLEOTIDE SEQUENCE [LARGE SCALE GENOMIC DNA]</scope>
    <source>
        <strain evidence="8">cv. Tanjil</strain>
        <tissue evidence="7">Whole plant</tissue>
    </source>
</reference>
<evidence type="ECO:0000256" key="1">
    <source>
        <dbReference type="ARBA" id="ARBA00009995"/>
    </source>
</evidence>
<organism evidence="7 8">
    <name type="scientific">Lupinus angustifolius</name>
    <name type="common">Narrow-leaved blue lupine</name>
    <dbReference type="NCBI Taxonomy" id="3871"/>
    <lineage>
        <taxon>Eukaryota</taxon>
        <taxon>Viridiplantae</taxon>
        <taxon>Streptophyta</taxon>
        <taxon>Embryophyta</taxon>
        <taxon>Tracheophyta</taxon>
        <taxon>Spermatophyta</taxon>
        <taxon>Magnoliopsida</taxon>
        <taxon>eudicotyledons</taxon>
        <taxon>Gunneridae</taxon>
        <taxon>Pentapetalae</taxon>
        <taxon>rosids</taxon>
        <taxon>fabids</taxon>
        <taxon>Fabales</taxon>
        <taxon>Fabaceae</taxon>
        <taxon>Papilionoideae</taxon>
        <taxon>50 kb inversion clade</taxon>
        <taxon>genistoids sensu lato</taxon>
        <taxon>core genistoids</taxon>
        <taxon>Genisteae</taxon>
        <taxon>Lupinus</taxon>
    </lineage>
</organism>
<evidence type="ECO:0000256" key="4">
    <source>
        <dbReference type="RuleBase" id="RU003718"/>
    </source>
</evidence>
<feature type="transmembrane region" description="Helical" evidence="6">
    <location>
        <begin position="131"/>
        <end position="153"/>
    </location>
</feature>
<dbReference type="Gramene" id="OIW00517">
    <property type="protein sequence ID" value="OIW00517"/>
    <property type="gene ID" value="TanjilG_24247"/>
</dbReference>
<evidence type="ECO:0000256" key="6">
    <source>
        <dbReference type="SAM" id="Phobius"/>
    </source>
</evidence>
<dbReference type="PROSITE" id="PS00375">
    <property type="entry name" value="UDPGT"/>
    <property type="match status" value="1"/>
</dbReference>
<dbReference type="EMBL" id="CM007372">
    <property type="protein sequence ID" value="OIW00517.1"/>
    <property type="molecule type" value="Genomic_DNA"/>
</dbReference>
<accession>A0A1J7HFN2</accession>
<dbReference type="Pfam" id="PF00201">
    <property type="entry name" value="UDPGT"/>
    <property type="match status" value="1"/>
</dbReference>
<protein>
    <recommendedName>
        <fullName evidence="5">Glycosyltransferase</fullName>
        <ecNumber evidence="5">2.4.1.-</ecNumber>
    </recommendedName>
</protein>
<dbReference type="Gene3D" id="3.40.50.2000">
    <property type="entry name" value="Glycogen Phosphorylase B"/>
    <property type="match status" value="2"/>
</dbReference>
<keyword evidence="8" id="KW-1185">Reference proteome</keyword>
<keyword evidence="3 4" id="KW-0808">Transferase</keyword>
<dbReference type="InterPro" id="IPR035595">
    <property type="entry name" value="UDP_glycos_trans_CS"/>
</dbReference>
<gene>
    <name evidence="7" type="ORF">TanjilG_24247</name>
</gene>
<name>A0A1J7HFN2_LUPAN</name>
<dbReference type="CDD" id="cd03784">
    <property type="entry name" value="GT1_Gtf-like"/>
    <property type="match status" value="1"/>
</dbReference>
<dbReference type="Proteomes" id="UP000188354">
    <property type="component" value="Chromosome LG12"/>
</dbReference>
<comment type="similarity">
    <text evidence="1 4">Belongs to the UDP-glycosyltransferase family.</text>
</comment>
<keyword evidence="6" id="KW-1133">Transmembrane helix</keyword>
<dbReference type="GO" id="GO:0008194">
    <property type="term" value="F:UDP-glycosyltransferase activity"/>
    <property type="evidence" value="ECO:0007669"/>
    <property type="project" value="InterPro"/>
</dbReference>
<proteinExistence type="inferred from homology"/>
<dbReference type="InterPro" id="IPR002213">
    <property type="entry name" value="UDP_glucos_trans"/>
</dbReference>
<evidence type="ECO:0000256" key="5">
    <source>
        <dbReference type="RuleBase" id="RU362057"/>
    </source>
</evidence>
<dbReference type="EC" id="2.4.1.-" evidence="5"/>
<dbReference type="PANTHER" id="PTHR48046">
    <property type="entry name" value="UDP-GLYCOSYLTRANSFERASE 72E1"/>
    <property type="match status" value="1"/>
</dbReference>
<keyword evidence="6" id="KW-0472">Membrane</keyword>
<dbReference type="PANTHER" id="PTHR48046:SF1">
    <property type="entry name" value="GLYCOSYLTRANSFERASE-RELATED"/>
    <property type="match status" value="1"/>
</dbReference>
<dbReference type="AlphaFoldDB" id="A0A1J7HFN2"/>
<dbReference type="SUPFAM" id="SSF53756">
    <property type="entry name" value="UDP-Glycosyltransferase/glycogen phosphorylase"/>
    <property type="match status" value="1"/>
</dbReference>
<keyword evidence="6" id="KW-0812">Transmembrane</keyword>
<sequence>MEKNTCIAMIPSPGLSHLIPFVEFAKRVVQQNHNKIHVTFLIPTFGSPSSSMISILNVLPPNIDFTILPQVNIQDLPHNLNLETKITRTCKLSLPFLHEAVTSLSSLTNLVAIVFDVFSVDALDVAKKFNLLSYIFFTTGAVLLSFSLCLPMLDESGSLTDLTKTVNIPGCVVPFQVKDLPDPVLHERSNETYIHCVEMSKTLSLFDGLIVNTFTDLEGDAISALHEKHLNENSPCVYPVGPIIQTKSTGKENQWEFIEWLNKQPPKSVLYISFGSGGTLSQDQLNDSAYLIGQKEDPLNYLPSGFCDRTKRQGLVIPSWAPQVEVLGHGSIGAFLSHCGWNSILESVVHGIPMIALPLFAEQRMNAVLLTEVIKVAVRPKVDDESGLIKREEIAKVIKRIMEGDDDDDLEIHKRIKDLSDAAFVAISENGSSQRAFSSLVLKWLNI</sequence>
<evidence type="ECO:0000256" key="2">
    <source>
        <dbReference type="ARBA" id="ARBA00022676"/>
    </source>
</evidence>
<keyword evidence="2 4" id="KW-0328">Glycosyltransferase</keyword>
<dbReference type="FunFam" id="3.40.50.2000:FF:000056">
    <property type="entry name" value="Glycosyltransferase"/>
    <property type="match status" value="1"/>
</dbReference>